<dbReference type="GO" id="GO:0016616">
    <property type="term" value="F:oxidoreductase activity, acting on the CH-OH group of donors, NAD or NADP as acceptor"/>
    <property type="evidence" value="ECO:0007669"/>
    <property type="project" value="UniProtKB-ARBA"/>
</dbReference>
<dbReference type="InterPro" id="IPR013154">
    <property type="entry name" value="ADH-like_N"/>
</dbReference>
<comment type="caution">
    <text evidence="6">The sequence shown here is derived from an EMBL/GenBank/DDBJ whole genome shotgun (WGS) entry which is preliminary data.</text>
</comment>
<organism evidence="6 7">
    <name type="scientific">Bythopirellula polymerisocia</name>
    <dbReference type="NCBI Taxonomy" id="2528003"/>
    <lineage>
        <taxon>Bacteria</taxon>
        <taxon>Pseudomonadati</taxon>
        <taxon>Planctomycetota</taxon>
        <taxon>Planctomycetia</taxon>
        <taxon>Pirellulales</taxon>
        <taxon>Lacipirellulaceae</taxon>
        <taxon>Bythopirellula</taxon>
    </lineage>
</organism>
<dbReference type="OrthoDB" id="239596at2"/>
<dbReference type="EMBL" id="SJPS01000010">
    <property type="protein sequence ID" value="TWU21387.1"/>
    <property type="molecule type" value="Genomic_DNA"/>
</dbReference>
<sequence>MKAARYTQGESLCFEDVPLPDIDSDEMLIRVEATSICGTDTKIMRHGHRKLHDGQTITLGHEFVGRIEKLGARVSGFLEEMFVGVAPNIGCGTCDMCSRRLMNMCQTYSAFGVDRDGSHATHVRIPSAAIAQGNVIEIADSVTPLDATLAEPLSCVVNAAQATRVKESDQILIYGAGPMGLLHLMLANVLGASEVIMVDPNATRLELATKVGASTVLNPNLVSVPDWVSEFTQGRGLDVVMTAAPVAALQQEGLSLLAPFGRLCLFAGLPRGAEGVRLDTNAIHYKNLYVTGVTGGSPVDYRAAIELISSGKIPVSEIVSDVFPLSELELAYESATNGSAMKVAILEERLFEKSSARQSQASQNTTACQAAGRA</sequence>
<dbReference type="SUPFAM" id="SSF51735">
    <property type="entry name" value="NAD(P)-binding Rossmann-fold domains"/>
    <property type="match status" value="1"/>
</dbReference>
<evidence type="ECO:0000313" key="6">
    <source>
        <dbReference type="EMBL" id="TWU21387.1"/>
    </source>
</evidence>
<evidence type="ECO:0000313" key="7">
    <source>
        <dbReference type="Proteomes" id="UP000318437"/>
    </source>
</evidence>
<keyword evidence="3 6" id="KW-0560">Oxidoreductase</keyword>
<dbReference type="Gene3D" id="3.90.180.10">
    <property type="entry name" value="Medium-chain alcohol dehydrogenases, catalytic domain"/>
    <property type="match status" value="1"/>
</dbReference>
<dbReference type="Gene3D" id="3.40.50.720">
    <property type="entry name" value="NAD(P)-binding Rossmann-like Domain"/>
    <property type="match status" value="1"/>
</dbReference>
<dbReference type="PROSITE" id="PS00059">
    <property type="entry name" value="ADH_ZINC"/>
    <property type="match status" value="1"/>
</dbReference>
<comment type="cofactor">
    <cofactor evidence="4">
        <name>Zn(2+)</name>
        <dbReference type="ChEBI" id="CHEBI:29105"/>
    </cofactor>
</comment>
<feature type="domain" description="Enoyl reductase (ER)" evidence="5">
    <location>
        <begin position="9"/>
        <end position="345"/>
    </location>
</feature>
<dbReference type="SUPFAM" id="SSF50129">
    <property type="entry name" value="GroES-like"/>
    <property type="match status" value="1"/>
</dbReference>
<dbReference type="Pfam" id="PF08240">
    <property type="entry name" value="ADH_N"/>
    <property type="match status" value="1"/>
</dbReference>
<dbReference type="RefSeq" id="WP_146452849.1">
    <property type="nucleotide sequence ID" value="NZ_SJPS01000010.1"/>
</dbReference>
<proteinExistence type="inferred from homology"/>
<dbReference type="PANTHER" id="PTHR43401:SF2">
    <property type="entry name" value="L-THREONINE 3-DEHYDROGENASE"/>
    <property type="match status" value="1"/>
</dbReference>
<dbReference type="Pfam" id="PF00107">
    <property type="entry name" value="ADH_zinc_N"/>
    <property type="match status" value="1"/>
</dbReference>
<dbReference type="SMART" id="SM00829">
    <property type="entry name" value="PKS_ER"/>
    <property type="match status" value="1"/>
</dbReference>
<evidence type="ECO:0000256" key="1">
    <source>
        <dbReference type="ARBA" id="ARBA00022723"/>
    </source>
</evidence>
<dbReference type="InterPro" id="IPR011032">
    <property type="entry name" value="GroES-like_sf"/>
</dbReference>
<keyword evidence="1 4" id="KW-0479">Metal-binding</keyword>
<dbReference type="GO" id="GO:0008270">
    <property type="term" value="F:zinc ion binding"/>
    <property type="evidence" value="ECO:0007669"/>
    <property type="project" value="InterPro"/>
</dbReference>
<name>A0A5C6CC29_9BACT</name>
<dbReference type="Proteomes" id="UP000318437">
    <property type="component" value="Unassembled WGS sequence"/>
</dbReference>
<accession>A0A5C6CC29</accession>
<comment type="similarity">
    <text evidence="4">Belongs to the zinc-containing alcohol dehydrogenase family.</text>
</comment>
<dbReference type="EC" id="1.1.1.301" evidence="6"/>
<dbReference type="InterPro" id="IPR050129">
    <property type="entry name" value="Zn_alcohol_dh"/>
</dbReference>
<keyword evidence="7" id="KW-1185">Reference proteome</keyword>
<dbReference type="AlphaFoldDB" id="A0A5C6CC29"/>
<keyword evidence="2 4" id="KW-0862">Zinc</keyword>
<dbReference type="PANTHER" id="PTHR43401">
    <property type="entry name" value="L-THREONINE 3-DEHYDROGENASE"/>
    <property type="match status" value="1"/>
</dbReference>
<evidence type="ECO:0000256" key="4">
    <source>
        <dbReference type="RuleBase" id="RU361277"/>
    </source>
</evidence>
<gene>
    <name evidence="6" type="ORF">Pla144_46080</name>
</gene>
<dbReference type="InterPro" id="IPR020843">
    <property type="entry name" value="ER"/>
</dbReference>
<evidence type="ECO:0000256" key="3">
    <source>
        <dbReference type="ARBA" id="ARBA00023002"/>
    </source>
</evidence>
<dbReference type="InterPro" id="IPR036291">
    <property type="entry name" value="NAD(P)-bd_dom_sf"/>
</dbReference>
<evidence type="ECO:0000256" key="2">
    <source>
        <dbReference type="ARBA" id="ARBA00022833"/>
    </source>
</evidence>
<dbReference type="InterPro" id="IPR013149">
    <property type="entry name" value="ADH-like_C"/>
</dbReference>
<dbReference type="InterPro" id="IPR002328">
    <property type="entry name" value="ADH_Zn_CS"/>
</dbReference>
<evidence type="ECO:0000259" key="5">
    <source>
        <dbReference type="SMART" id="SM00829"/>
    </source>
</evidence>
<reference evidence="6 7" key="1">
    <citation type="submission" date="2019-02" db="EMBL/GenBank/DDBJ databases">
        <title>Deep-cultivation of Planctomycetes and their phenomic and genomic characterization uncovers novel biology.</title>
        <authorList>
            <person name="Wiegand S."/>
            <person name="Jogler M."/>
            <person name="Boedeker C."/>
            <person name="Pinto D."/>
            <person name="Vollmers J."/>
            <person name="Rivas-Marin E."/>
            <person name="Kohn T."/>
            <person name="Peeters S.H."/>
            <person name="Heuer A."/>
            <person name="Rast P."/>
            <person name="Oberbeckmann S."/>
            <person name="Bunk B."/>
            <person name="Jeske O."/>
            <person name="Meyerdierks A."/>
            <person name="Storesund J.E."/>
            <person name="Kallscheuer N."/>
            <person name="Luecker S."/>
            <person name="Lage O.M."/>
            <person name="Pohl T."/>
            <person name="Merkel B.J."/>
            <person name="Hornburger P."/>
            <person name="Mueller R.-W."/>
            <person name="Bruemmer F."/>
            <person name="Labrenz M."/>
            <person name="Spormann A.M."/>
            <person name="Op Den Camp H."/>
            <person name="Overmann J."/>
            <person name="Amann R."/>
            <person name="Jetten M.S.M."/>
            <person name="Mascher T."/>
            <person name="Medema M.H."/>
            <person name="Devos D.P."/>
            <person name="Kaster A.-K."/>
            <person name="Ovreas L."/>
            <person name="Rohde M."/>
            <person name="Galperin M.Y."/>
            <person name="Jogler C."/>
        </authorList>
    </citation>
    <scope>NUCLEOTIDE SEQUENCE [LARGE SCALE GENOMIC DNA]</scope>
    <source>
        <strain evidence="6 7">Pla144</strain>
    </source>
</reference>
<protein>
    <submittedName>
        <fullName evidence="6">D-arabitol-phosphate dehydrogenase</fullName>
        <ecNumber evidence="6">1.1.1.301</ecNumber>
    </submittedName>
</protein>